<reference evidence="1 2" key="2">
    <citation type="journal article" date="2017" name="Genome Biol.">
        <title>New reference genome sequences of hot pepper reveal the massive evolution of plant disease-resistance genes by retroduplication.</title>
        <authorList>
            <person name="Kim S."/>
            <person name="Park J."/>
            <person name="Yeom S.I."/>
            <person name="Kim Y.M."/>
            <person name="Seo E."/>
            <person name="Kim K.T."/>
            <person name="Kim M.S."/>
            <person name="Lee J.M."/>
            <person name="Cheong K."/>
            <person name="Shin H.S."/>
            <person name="Kim S.B."/>
            <person name="Han K."/>
            <person name="Lee J."/>
            <person name="Park M."/>
            <person name="Lee H.A."/>
            <person name="Lee H.Y."/>
            <person name="Lee Y."/>
            <person name="Oh S."/>
            <person name="Lee J.H."/>
            <person name="Choi E."/>
            <person name="Choi E."/>
            <person name="Lee S.E."/>
            <person name="Jeon J."/>
            <person name="Kim H."/>
            <person name="Choi G."/>
            <person name="Song H."/>
            <person name="Lee J."/>
            <person name="Lee S.C."/>
            <person name="Kwon J.K."/>
            <person name="Lee H.Y."/>
            <person name="Koo N."/>
            <person name="Hong Y."/>
            <person name="Kim R.W."/>
            <person name="Kang W.H."/>
            <person name="Huh J.H."/>
            <person name="Kang B.C."/>
            <person name="Yang T.J."/>
            <person name="Lee Y.H."/>
            <person name="Bennetzen J.L."/>
            <person name="Choi D."/>
        </authorList>
    </citation>
    <scope>NUCLEOTIDE SEQUENCE [LARGE SCALE GENOMIC DNA]</scope>
    <source>
        <strain evidence="2">cv. CM334</strain>
    </source>
</reference>
<gene>
    <name evidence="1" type="ORF">T459_12077</name>
</gene>
<dbReference type="EMBL" id="AYRZ02000004">
    <property type="protein sequence ID" value="PHT83634.1"/>
    <property type="molecule type" value="Genomic_DNA"/>
</dbReference>
<dbReference type="SMR" id="A0A2G2ZNX4"/>
<dbReference type="AlphaFoldDB" id="A0A2G2ZNX4"/>
<dbReference type="Gramene" id="PHT83634">
    <property type="protein sequence ID" value="PHT83634"/>
    <property type="gene ID" value="T459_12077"/>
</dbReference>
<name>A0A2G2ZNX4_CAPAN</name>
<comment type="caution">
    <text evidence="1">The sequence shown here is derived from an EMBL/GenBank/DDBJ whole genome shotgun (WGS) entry which is preliminary data.</text>
</comment>
<dbReference type="STRING" id="4072.A0A2G2ZNX4"/>
<evidence type="ECO:0000313" key="1">
    <source>
        <dbReference type="EMBL" id="PHT83634.1"/>
    </source>
</evidence>
<accession>A0A2G2ZNX4</accession>
<dbReference type="Proteomes" id="UP000222542">
    <property type="component" value="Unassembled WGS sequence"/>
</dbReference>
<evidence type="ECO:0000313" key="2">
    <source>
        <dbReference type="Proteomes" id="UP000222542"/>
    </source>
</evidence>
<organism evidence="1 2">
    <name type="scientific">Capsicum annuum</name>
    <name type="common">Capsicum pepper</name>
    <dbReference type="NCBI Taxonomy" id="4072"/>
    <lineage>
        <taxon>Eukaryota</taxon>
        <taxon>Viridiplantae</taxon>
        <taxon>Streptophyta</taxon>
        <taxon>Embryophyta</taxon>
        <taxon>Tracheophyta</taxon>
        <taxon>Spermatophyta</taxon>
        <taxon>Magnoliopsida</taxon>
        <taxon>eudicotyledons</taxon>
        <taxon>Gunneridae</taxon>
        <taxon>Pentapetalae</taxon>
        <taxon>asterids</taxon>
        <taxon>lamiids</taxon>
        <taxon>Solanales</taxon>
        <taxon>Solanaceae</taxon>
        <taxon>Solanoideae</taxon>
        <taxon>Capsiceae</taxon>
        <taxon>Capsicum</taxon>
    </lineage>
</organism>
<keyword evidence="2" id="KW-1185">Reference proteome</keyword>
<protein>
    <submittedName>
        <fullName evidence="1">Uncharacterized protein</fullName>
    </submittedName>
</protein>
<sequence length="122" mass="14136">MENKDRWKLEAEFKATITNLKDFTEHSRKLEAEIVEHKEKSSMAYEPIRKFEAEVEPTMEEAKRAAEEEVEATNIKLKKLEFCLEETEVKCLGIQTQLEMVEILKSGVDVELKATNAKKYGL</sequence>
<reference evidence="1 2" key="1">
    <citation type="journal article" date="2014" name="Nat. Genet.">
        <title>Genome sequence of the hot pepper provides insights into the evolution of pungency in Capsicum species.</title>
        <authorList>
            <person name="Kim S."/>
            <person name="Park M."/>
            <person name="Yeom S.I."/>
            <person name="Kim Y.M."/>
            <person name="Lee J.M."/>
            <person name="Lee H.A."/>
            <person name="Seo E."/>
            <person name="Choi J."/>
            <person name="Cheong K."/>
            <person name="Kim K.T."/>
            <person name="Jung K."/>
            <person name="Lee G.W."/>
            <person name="Oh S.K."/>
            <person name="Bae C."/>
            <person name="Kim S.B."/>
            <person name="Lee H.Y."/>
            <person name="Kim S.Y."/>
            <person name="Kim M.S."/>
            <person name="Kang B.C."/>
            <person name="Jo Y.D."/>
            <person name="Yang H.B."/>
            <person name="Jeong H.J."/>
            <person name="Kang W.H."/>
            <person name="Kwon J.K."/>
            <person name="Shin C."/>
            <person name="Lim J.Y."/>
            <person name="Park J.H."/>
            <person name="Huh J.H."/>
            <person name="Kim J.S."/>
            <person name="Kim B.D."/>
            <person name="Cohen O."/>
            <person name="Paran I."/>
            <person name="Suh M.C."/>
            <person name="Lee S.B."/>
            <person name="Kim Y.K."/>
            <person name="Shin Y."/>
            <person name="Noh S.J."/>
            <person name="Park J."/>
            <person name="Seo Y.S."/>
            <person name="Kwon S.Y."/>
            <person name="Kim H.A."/>
            <person name="Park J.M."/>
            <person name="Kim H.J."/>
            <person name="Choi S.B."/>
            <person name="Bosland P.W."/>
            <person name="Reeves G."/>
            <person name="Jo S.H."/>
            <person name="Lee B.W."/>
            <person name="Cho H.T."/>
            <person name="Choi H.S."/>
            <person name="Lee M.S."/>
            <person name="Yu Y."/>
            <person name="Do Choi Y."/>
            <person name="Park B.S."/>
            <person name="van Deynze A."/>
            <person name="Ashrafi H."/>
            <person name="Hill T."/>
            <person name="Kim W.T."/>
            <person name="Pai H.S."/>
            <person name="Ahn H.K."/>
            <person name="Yeam I."/>
            <person name="Giovannoni J.J."/>
            <person name="Rose J.K."/>
            <person name="Sorensen I."/>
            <person name="Lee S.J."/>
            <person name="Kim R.W."/>
            <person name="Choi I.Y."/>
            <person name="Choi B.S."/>
            <person name="Lim J.S."/>
            <person name="Lee Y.H."/>
            <person name="Choi D."/>
        </authorList>
    </citation>
    <scope>NUCLEOTIDE SEQUENCE [LARGE SCALE GENOMIC DNA]</scope>
    <source>
        <strain evidence="2">cv. CM334</strain>
    </source>
</reference>
<proteinExistence type="predicted"/>